<keyword evidence="2" id="KW-0472">Membrane</keyword>
<dbReference type="Proteomes" id="UP000306340">
    <property type="component" value="Unassembled WGS sequence"/>
</dbReference>
<name>A0A4U0Z535_9RHOB</name>
<evidence type="ECO:0000256" key="2">
    <source>
        <dbReference type="SAM" id="Phobius"/>
    </source>
</evidence>
<dbReference type="RefSeq" id="WP_136791603.1">
    <property type="nucleotide sequence ID" value="NZ_SWAU01000029.1"/>
</dbReference>
<sequence length="193" mass="20351">MTGSVTGSDAMERPDKKPNKAEAEFPVSADAEHVPPSGPDAAEEWESEVAVPAPLYDIIICGALLILGCWFVYGALQMQQTTAVFDPGTFPLIAGGLLILLSGVQIALTVAGKGSRGSVVFQRPLWLAIGMVLVMAFPFAVGAFGYYIVALIWVPVFGWVAGVRHPLSLLATTAIVLLLAKGVFEMLLGTPLP</sequence>
<dbReference type="AlphaFoldDB" id="A0A4U0Z535"/>
<feature type="transmembrane region" description="Helical" evidence="2">
    <location>
        <begin position="169"/>
        <end position="188"/>
    </location>
</feature>
<keyword evidence="2" id="KW-0812">Transmembrane</keyword>
<dbReference type="EMBL" id="SWAU01000029">
    <property type="protein sequence ID" value="TKA97624.1"/>
    <property type="molecule type" value="Genomic_DNA"/>
</dbReference>
<feature type="region of interest" description="Disordered" evidence="1">
    <location>
        <begin position="1"/>
        <end position="43"/>
    </location>
</feature>
<protein>
    <recommendedName>
        <fullName evidence="3">DUF1468 domain-containing protein</fullName>
    </recommendedName>
</protein>
<dbReference type="InterPro" id="IPR009936">
    <property type="entry name" value="DUF1468"/>
</dbReference>
<proteinExistence type="predicted"/>
<dbReference type="Pfam" id="PF07331">
    <property type="entry name" value="TctB"/>
    <property type="match status" value="1"/>
</dbReference>
<accession>A0A4U0Z535</accession>
<evidence type="ECO:0000313" key="5">
    <source>
        <dbReference type="Proteomes" id="UP000306340"/>
    </source>
</evidence>
<reference evidence="4 5" key="1">
    <citation type="submission" date="2019-04" db="EMBL/GenBank/DDBJ databases">
        <title>Crypto-aerobic microbial life in anoxic (sulfidic) marine sediments.</title>
        <authorList>
            <person name="Bhattacharya S."/>
            <person name="Roy C."/>
            <person name="Mondal N."/>
            <person name="Sarkar J."/>
            <person name="Mandal S."/>
            <person name="Rameez M.J."/>
            <person name="Ghosh W."/>
        </authorList>
    </citation>
    <scope>NUCLEOTIDE SEQUENCE [LARGE SCALE GENOMIC DNA]</scope>
    <source>
        <strain evidence="4 5">SBBC</strain>
    </source>
</reference>
<evidence type="ECO:0000259" key="3">
    <source>
        <dbReference type="Pfam" id="PF07331"/>
    </source>
</evidence>
<gene>
    <name evidence="4" type="ORF">FAZ78_05115</name>
</gene>
<feature type="domain" description="DUF1468" evidence="3">
    <location>
        <begin position="59"/>
        <end position="193"/>
    </location>
</feature>
<feature type="transmembrane region" description="Helical" evidence="2">
    <location>
        <begin position="124"/>
        <end position="149"/>
    </location>
</feature>
<evidence type="ECO:0000313" key="4">
    <source>
        <dbReference type="EMBL" id="TKA97624.1"/>
    </source>
</evidence>
<keyword evidence="2" id="KW-1133">Transmembrane helix</keyword>
<feature type="transmembrane region" description="Helical" evidence="2">
    <location>
        <begin position="55"/>
        <end position="76"/>
    </location>
</feature>
<comment type="caution">
    <text evidence="4">The sequence shown here is derived from an EMBL/GenBank/DDBJ whole genome shotgun (WGS) entry which is preliminary data.</text>
</comment>
<organism evidence="4 5">
    <name type="scientific">Cereibacter changlensis</name>
    <dbReference type="NCBI Taxonomy" id="402884"/>
    <lineage>
        <taxon>Bacteria</taxon>
        <taxon>Pseudomonadati</taxon>
        <taxon>Pseudomonadota</taxon>
        <taxon>Alphaproteobacteria</taxon>
        <taxon>Rhodobacterales</taxon>
        <taxon>Paracoccaceae</taxon>
        <taxon>Cereibacter</taxon>
    </lineage>
</organism>
<feature type="transmembrane region" description="Helical" evidence="2">
    <location>
        <begin position="88"/>
        <end position="112"/>
    </location>
</feature>
<feature type="compositionally biased region" description="Basic and acidic residues" evidence="1">
    <location>
        <begin position="10"/>
        <end position="23"/>
    </location>
</feature>
<evidence type="ECO:0000256" key="1">
    <source>
        <dbReference type="SAM" id="MobiDB-lite"/>
    </source>
</evidence>